<dbReference type="KEGG" id="scor:J3U87_13150"/>
<dbReference type="InterPro" id="IPR002931">
    <property type="entry name" value="Transglutaminase-like"/>
</dbReference>
<dbReference type="PANTHER" id="PTHR12558:SF13">
    <property type="entry name" value="CELL DIVISION CYCLE PROTEIN 27 HOMOLOG"/>
    <property type="match status" value="1"/>
</dbReference>
<keyword evidence="5" id="KW-1185">Reference proteome</keyword>
<dbReference type="AlphaFoldDB" id="A0A8A4U3S4"/>
<dbReference type="InterPro" id="IPR011990">
    <property type="entry name" value="TPR-like_helical_dom_sf"/>
</dbReference>
<dbReference type="PROSITE" id="PS50005">
    <property type="entry name" value="TPR"/>
    <property type="match status" value="1"/>
</dbReference>
<evidence type="ECO:0000313" key="5">
    <source>
        <dbReference type="Proteomes" id="UP000663929"/>
    </source>
</evidence>
<dbReference type="SMART" id="SM00028">
    <property type="entry name" value="TPR"/>
    <property type="match status" value="2"/>
</dbReference>
<organism evidence="4 5">
    <name type="scientific">Sulfidibacter corallicola</name>
    <dbReference type="NCBI Taxonomy" id="2818388"/>
    <lineage>
        <taxon>Bacteria</taxon>
        <taxon>Pseudomonadati</taxon>
        <taxon>Acidobacteriota</taxon>
        <taxon>Holophagae</taxon>
        <taxon>Acanthopleuribacterales</taxon>
        <taxon>Acanthopleuribacteraceae</taxon>
        <taxon>Sulfidibacter</taxon>
    </lineage>
</organism>
<feature type="repeat" description="TPR" evidence="1">
    <location>
        <begin position="372"/>
        <end position="405"/>
    </location>
</feature>
<dbReference type="Gene3D" id="1.25.40.10">
    <property type="entry name" value="Tetratricopeptide repeat domain"/>
    <property type="match status" value="2"/>
</dbReference>
<dbReference type="Pfam" id="PF12969">
    <property type="entry name" value="DUF3857"/>
    <property type="match status" value="1"/>
</dbReference>
<feature type="domain" description="DUF3857" evidence="3">
    <location>
        <begin position="625"/>
        <end position="790"/>
    </location>
</feature>
<dbReference type="GO" id="GO:0051301">
    <property type="term" value="P:cell division"/>
    <property type="evidence" value="ECO:0007669"/>
    <property type="project" value="TreeGrafter"/>
</dbReference>
<dbReference type="EMBL" id="CP071793">
    <property type="protein sequence ID" value="QTD53395.1"/>
    <property type="molecule type" value="Genomic_DNA"/>
</dbReference>
<evidence type="ECO:0000256" key="1">
    <source>
        <dbReference type="PROSITE-ProRule" id="PRU00339"/>
    </source>
</evidence>
<dbReference type="Pfam" id="PF01841">
    <property type="entry name" value="Transglut_core"/>
    <property type="match status" value="1"/>
</dbReference>
<name>A0A8A4U3S4_SULCO</name>
<dbReference type="InterPro" id="IPR019734">
    <property type="entry name" value="TPR_rpt"/>
</dbReference>
<gene>
    <name evidence="4" type="ORF">J3U87_13150</name>
</gene>
<reference evidence="4" key="1">
    <citation type="submission" date="2021-03" db="EMBL/GenBank/DDBJ databases">
        <title>Acanthopleuribacteraceae sp. M133.</title>
        <authorList>
            <person name="Wang G."/>
        </authorList>
    </citation>
    <scope>NUCLEOTIDE SEQUENCE</scope>
    <source>
        <strain evidence="4">M133</strain>
    </source>
</reference>
<dbReference type="Gene3D" id="2.60.40.3140">
    <property type="match status" value="1"/>
</dbReference>
<feature type="domain" description="Transglutaminase-like" evidence="2">
    <location>
        <begin position="837"/>
        <end position="939"/>
    </location>
</feature>
<dbReference type="Gene3D" id="2.60.120.1130">
    <property type="match status" value="1"/>
</dbReference>
<dbReference type="InterPro" id="IPR024618">
    <property type="entry name" value="DUF3857"/>
</dbReference>
<dbReference type="Proteomes" id="UP000663929">
    <property type="component" value="Chromosome"/>
</dbReference>
<dbReference type="RefSeq" id="WP_237383498.1">
    <property type="nucleotide sequence ID" value="NZ_CP071793.1"/>
</dbReference>
<dbReference type="Gene3D" id="3.10.620.30">
    <property type="match status" value="1"/>
</dbReference>
<sequence>MLICCLATTGYAANYADERVAELAERARSAAPQADPLRTLLLAEELYFMGHETGDQDKLAETLVHLYEHTEHQELRAEMGYFLTQQYRQTRQPEKIEKLIKELGYVNEWQLLGPLATSADITPHELIDDAETKGLERSVSWIEGRAYGDDDYWHEGLGHYGYFSTNQAVYPNQLAGVLATTWFYLPKKGHVRLGLGWQTKARAWVNRTQVFDSTYENDTASPDQAVVTMKLRRGWHRLSLFVASGSEEPNLGFFVRLTDVDGHPLECQADRGKSTPRRKPKIQSNGETALADLAKTVSPYALASVLMIKEQSRHPQYGNLRELFGRAYAEAPSRILVEKLLSLTEEPNERWKYLSDFLASLGEPASDPYAAAWTLTQLGQVAIGQDRYWEARQYAQKALKVFPDYWPATVLENNALSALGLEGLALRRTLELLEKYPDVPWLMMDLADLYNEMSFLSESEAMVDRVLAIRFGSRKFSNAKIRLLKQRGDLEGLERFYHDVLRDGPYSVTAAITFADFLTGNRRYEEAYQLLDHYLDQVPQNPDLLQAMGEMKLRGGAPDALTYLEQALALRPQNPGLENLIRLSKDEAQAFYKPYLLQEPPDVDPLEVSSVVINFDNKVRKVAPSGQSSLYHQLEWEIVSERGIQELTGYSFSYAPLREKAEIVKAEIIRGDQTILITKTGRSRISDPQYRMYYDLVAYQIRFPSLQVGDRVRVEYRVDDIHSTNIFGDYFGDLQYFSNGYPSKRIAYTLILPKDRKIYTHVEKMQPEHEVLELGNNRVYRWIQDQVSPYETESRMPGLQAYLPYIGVSTFADWQDMAKWYAELIKNQLELNHESKEIVADLVEGVTDRLEIVKRIHEYVVSNTRYVALEFGIHGYKPYGVNQVCSRQFGDCKDKASLMIAMMREAGIEANVVIVRTSDKGDIHPSPAMLSYFNHAIAHVPEFNLFLDGTAEFSGIDELPEMDQDALVLIVDREGNGELTRIPRQDNTRTDYHLVLNVAPDGQAQIEGELRYSGVVTPDVRQYLSIETKLNQNLQNILTGIMPGLDVINAEREGTRLNDPIKLRFTGQSDQLLATDGQGLKLPLNILNSGLVQRYAPNANRKFPLEIGSRKTRQVQVDIELPQGYEMADAPESLSEENDDFKVHIQFDRTGTNQMRIDYEITFKNPRVPPSNYAELRELMKKHDRILDQAIQFIAR</sequence>
<proteinExistence type="predicted"/>
<dbReference type="PANTHER" id="PTHR12558">
    <property type="entry name" value="CELL DIVISION CYCLE 16,23,27"/>
    <property type="match status" value="1"/>
</dbReference>
<keyword evidence="1" id="KW-0802">TPR repeat</keyword>
<protein>
    <submittedName>
        <fullName evidence="4">DUF3857 domain-containing protein</fullName>
    </submittedName>
</protein>
<evidence type="ECO:0000259" key="3">
    <source>
        <dbReference type="Pfam" id="PF12969"/>
    </source>
</evidence>
<accession>A0A8A4U3S4</accession>
<dbReference type="SUPFAM" id="SSF48452">
    <property type="entry name" value="TPR-like"/>
    <property type="match status" value="1"/>
</dbReference>
<dbReference type="SUPFAM" id="SSF54001">
    <property type="entry name" value="Cysteine proteinases"/>
    <property type="match status" value="1"/>
</dbReference>
<evidence type="ECO:0000313" key="4">
    <source>
        <dbReference type="EMBL" id="QTD53395.1"/>
    </source>
</evidence>
<dbReference type="InterPro" id="IPR038765">
    <property type="entry name" value="Papain-like_cys_pep_sf"/>
</dbReference>
<evidence type="ECO:0000259" key="2">
    <source>
        <dbReference type="Pfam" id="PF01841"/>
    </source>
</evidence>